<dbReference type="Pfam" id="PF08432">
    <property type="entry name" value="Vfa1"/>
    <property type="match status" value="1"/>
</dbReference>
<dbReference type="GeneID" id="95977443"/>
<sequence length="185" mass="21522">MENIWHLRKVADTAAKACYICYKPSSSVLITPDNKDFFYVCPSHLKDTNFCTPTESEATAIAERKKQEELDQEIERVKQEYEAKMKKKEAKRKEKQDKKEKEDKKGDKESDEKDEKEKEEKIKALTSKSTSETTSSAEVGPRVFALKKHFYQMRLEKMRNAEIAKRNRDRLRNPSLFPSVPSGNP</sequence>
<comment type="caution">
    <text evidence="2">The sequence shown here is derived from an EMBL/GenBank/DDBJ whole genome shotgun (WGS) entry which is preliminary data.</text>
</comment>
<feature type="region of interest" description="Disordered" evidence="1">
    <location>
        <begin position="161"/>
        <end position="185"/>
    </location>
</feature>
<organism evidence="2 3">
    <name type="scientific">Neodothiora populina</name>
    <dbReference type="NCBI Taxonomy" id="2781224"/>
    <lineage>
        <taxon>Eukaryota</taxon>
        <taxon>Fungi</taxon>
        <taxon>Dikarya</taxon>
        <taxon>Ascomycota</taxon>
        <taxon>Pezizomycotina</taxon>
        <taxon>Dothideomycetes</taxon>
        <taxon>Dothideomycetidae</taxon>
        <taxon>Dothideales</taxon>
        <taxon>Dothioraceae</taxon>
        <taxon>Neodothiora</taxon>
    </lineage>
</organism>
<name>A0ABR3PFA6_9PEZI</name>
<dbReference type="EMBL" id="JBFMKM010000008">
    <property type="protein sequence ID" value="KAL1304815.1"/>
    <property type="molecule type" value="Genomic_DNA"/>
</dbReference>
<feature type="compositionally biased region" description="Basic and acidic residues" evidence="1">
    <location>
        <begin position="91"/>
        <end position="123"/>
    </location>
</feature>
<evidence type="ECO:0000256" key="1">
    <source>
        <dbReference type="SAM" id="MobiDB-lite"/>
    </source>
</evidence>
<dbReference type="InterPro" id="IPR013640">
    <property type="entry name" value="Vfa1"/>
</dbReference>
<protein>
    <recommendedName>
        <fullName evidence="4">DUF1742-domain-containing protein</fullName>
    </recommendedName>
</protein>
<feature type="compositionally biased region" description="Low complexity" evidence="1">
    <location>
        <begin position="126"/>
        <end position="136"/>
    </location>
</feature>
<keyword evidence="3" id="KW-1185">Reference proteome</keyword>
<dbReference type="RefSeq" id="XP_069201089.1">
    <property type="nucleotide sequence ID" value="XM_069343262.1"/>
</dbReference>
<dbReference type="PANTHER" id="PTHR28218:SF1">
    <property type="entry name" value="VPS4-ASSOCIATED PROTEIN 1"/>
    <property type="match status" value="1"/>
</dbReference>
<evidence type="ECO:0008006" key="4">
    <source>
        <dbReference type="Google" id="ProtNLM"/>
    </source>
</evidence>
<accession>A0ABR3PFA6</accession>
<reference evidence="2 3" key="1">
    <citation type="submission" date="2024-07" db="EMBL/GenBank/DDBJ databases">
        <title>Draft sequence of the Neodothiora populina.</title>
        <authorList>
            <person name="Drown D.D."/>
            <person name="Schuette U.S."/>
            <person name="Buechlein A.B."/>
            <person name="Rusch D.R."/>
            <person name="Winton L.W."/>
            <person name="Adams G.A."/>
        </authorList>
    </citation>
    <scope>NUCLEOTIDE SEQUENCE [LARGE SCALE GENOMIC DNA]</scope>
    <source>
        <strain evidence="2 3">CPC 39397</strain>
    </source>
</reference>
<feature type="compositionally biased region" description="Basic and acidic residues" evidence="1">
    <location>
        <begin position="161"/>
        <end position="172"/>
    </location>
</feature>
<proteinExistence type="predicted"/>
<feature type="region of interest" description="Disordered" evidence="1">
    <location>
        <begin position="83"/>
        <end position="139"/>
    </location>
</feature>
<evidence type="ECO:0000313" key="3">
    <source>
        <dbReference type="Proteomes" id="UP001562354"/>
    </source>
</evidence>
<evidence type="ECO:0000313" key="2">
    <source>
        <dbReference type="EMBL" id="KAL1304815.1"/>
    </source>
</evidence>
<dbReference type="PANTHER" id="PTHR28218">
    <property type="entry name" value="VPS4-ASSOCIATED PROTEIN 1"/>
    <property type="match status" value="1"/>
</dbReference>
<dbReference type="Proteomes" id="UP001562354">
    <property type="component" value="Unassembled WGS sequence"/>
</dbReference>
<gene>
    <name evidence="2" type="ORF">AAFC00_003743</name>
</gene>